<dbReference type="PRINTS" id="PR00390">
    <property type="entry name" value="PHPHLIPASEC"/>
</dbReference>
<dbReference type="InterPro" id="IPR017946">
    <property type="entry name" value="PLC-like_Pdiesterase_TIM-brl"/>
</dbReference>
<evidence type="ECO:0000259" key="3">
    <source>
        <dbReference type="SMART" id="SM00148"/>
    </source>
</evidence>
<keyword evidence="1" id="KW-0442">Lipid degradation</keyword>
<proteinExistence type="predicted"/>
<comment type="catalytic activity">
    <reaction evidence="1">
        <text>a 1,2-diacyl-sn-glycero-3-phospho-(1D-myo-inositol-4,5-bisphosphate) + H2O = 1D-myo-inositol 1,4,5-trisphosphate + a 1,2-diacyl-sn-glycerol + H(+)</text>
        <dbReference type="Rhea" id="RHEA:33179"/>
        <dbReference type="ChEBI" id="CHEBI:15377"/>
        <dbReference type="ChEBI" id="CHEBI:15378"/>
        <dbReference type="ChEBI" id="CHEBI:17815"/>
        <dbReference type="ChEBI" id="CHEBI:58456"/>
        <dbReference type="ChEBI" id="CHEBI:203600"/>
        <dbReference type="EC" id="3.1.4.11"/>
    </reaction>
</comment>
<dbReference type="AlphaFoldDB" id="A0A4U0Y4V2"/>
<dbReference type="GO" id="GO:0004435">
    <property type="term" value="F:phosphatidylinositol-4,5-bisphosphate phospholipase C activity"/>
    <property type="evidence" value="ECO:0007669"/>
    <property type="project" value="UniProtKB-EC"/>
</dbReference>
<keyword evidence="1" id="KW-0378">Hydrolase</keyword>
<evidence type="ECO:0000256" key="2">
    <source>
        <dbReference type="SAM" id="MobiDB-lite"/>
    </source>
</evidence>
<dbReference type="Gene3D" id="3.20.20.190">
    <property type="entry name" value="Phosphatidylinositol (PI) phosphodiesterase"/>
    <property type="match status" value="1"/>
</dbReference>
<protein>
    <recommendedName>
        <fullName evidence="1">Phosphoinositide phospholipase C</fullName>
        <ecNumber evidence="1">3.1.4.11</ecNumber>
    </recommendedName>
</protein>
<keyword evidence="5" id="KW-1185">Reference proteome</keyword>
<dbReference type="Proteomes" id="UP000309340">
    <property type="component" value="Unassembled WGS sequence"/>
</dbReference>
<gene>
    <name evidence="4" type="ORF">B0A55_00506</name>
</gene>
<dbReference type="GO" id="GO:0048015">
    <property type="term" value="P:phosphatidylinositol-mediated signaling"/>
    <property type="evidence" value="ECO:0007669"/>
    <property type="project" value="TreeGrafter"/>
</dbReference>
<dbReference type="InterPro" id="IPR000909">
    <property type="entry name" value="PLipase_C_PInositol-sp_X_dom"/>
</dbReference>
<dbReference type="Pfam" id="PF00388">
    <property type="entry name" value="PI-PLC-X"/>
    <property type="match status" value="1"/>
</dbReference>
<dbReference type="CDD" id="cd08558">
    <property type="entry name" value="PI-PLCc_eukaryota"/>
    <property type="match status" value="1"/>
</dbReference>
<dbReference type="EMBL" id="NAJQ01000007">
    <property type="protein sequence ID" value="TKA83558.1"/>
    <property type="molecule type" value="Genomic_DNA"/>
</dbReference>
<dbReference type="GO" id="GO:0016042">
    <property type="term" value="P:lipid catabolic process"/>
    <property type="evidence" value="ECO:0007669"/>
    <property type="project" value="UniProtKB-KW"/>
</dbReference>
<dbReference type="SUPFAM" id="SSF51695">
    <property type="entry name" value="PLC-like phosphodiesterases"/>
    <property type="match status" value="1"/>
</dbReference>
<reference evidence="4 5" key="1">
    <citation type="submission" date="2017-03" db="EMBL/GenBank/DDBJ databases">
        <title>Genomes of endolithic fungi from Antarctica.</title>
        <authorList>
            <person name="Coleine C."/>
            <person name="Masonjones S."/>
            <person name="Stajich J.E."/>
        </authorList>
    </citation>
    <scope>NUCLEOTIDE SEQUENCE [LARGE SCALE GENOMIC DNA]</scope>
    <source>
        <strain evidence="4 5">CCFEE 5184</strain>
    </source>
</reference>
<dbReference type="PANTHER" id="PTHR10336:SF82">
    <property type="entry name" value="PHOSPHOINOSITIDE PHOSPHOLIPASE C"/>
    <property type="match status" value="1"/>
</dbReference>
<dbReference type="GO" id="GO:0051209">
    <property type="term" value="P:release of sequestered calcium ion into cytosol"/>
    <property type="evidence" value="ECO:0007669"/>
    <property type="project" value="TreeGrafter"/>
</dbReference>
<evidence type="ECO:0000256" key="1">
    <source>
        <dbReference type="RuleBase" id="RU361133"/>
    </source>
</evidence>
<dbReference type="PANTHER" id="PTHR10336">
    <property type="entry name" value="PHOSPHOINOSITIDE-SPECIFIC PHOSPHOLIPASE C FAMILY PROTEIN"/>
    <property type="match status" value="1"/>
</dbReference>
<sequence length="305" mass="33578">MATASSPTLAPSVIKHAKLAFDQQGTGAEGFDTFMKHLADTGSSEAVPIELDTSHRISHYFISSSHNTYLSGNQLWSKSSVEAYKDVLKRGCRCIEIDVWDGDGAASPHASEDEGGEKLRGLVRKGLHKLHLKGREVEVETKRPDSPAGDSMLMPTPWRTNSGRTEPRVLHGHTATKEVPFREVCEVIRDYAFRASDQPLIVSLEVHCSLAQQGIMVEIMTDYWKPFLVPPPDDFCDTTPMPTLASLRKRILIKVKYSAPSKKTEQHLPPVTRARASSNASGEQDSDSNEAQVEPQGKKGNICEA</sequence>
<dbReference type="STRING" id="329884.A0A4U0Y4V2"/>
<keyword evidence="1" id="KW-0443">Lipid metabolism</keyword>
<comment type="caution">
    <text evidence="4">The sequence shown here is derived from an EMBL/GenBank/DDBJ whole genome shotgun (WGS) entry which is preliminary data.</text>
</comment>
<dbReference type="InterPro" id="IPR001192">
    <property type="entry name" value="PI-PLC_fam"/>
</dbReference>
<organism evidence="4 5">
    <name type="scientific">Friedmanniomyces simplex</name>
    <dbReference type="NCBI Taxonomy" id="329884"/>
    <lineage>
        <taxon>Eukaryota</taxon>
        <taxon>Fungi</taxon>
        <taxon>Dikarya</taxon>
        <taxon>Ascomycota</taxon>
        <taxon>Pezizomycotina</taxon>
        <taxon>Dothideomycetes</taxon>
        <taxon>Dothideomycetidae</taxon>
        <taxon>Mycosphaerellales</taxon>
        <taxon>Teratosphaeriaceae</taxon>
        <taxon>Friedmanniomyces</taxon>
    </lineage>
</organism>
<feature type="domain" description="Phosphatidylinositol-specific phospholipase C X" evidence="3">
    <location>
        <begin position="51"/>
        <end position="256"/>
    </location>
</feature>
<name>A0A4U0Y4V2_9PEZI</name>
<feature type="region of interest" description="Disordered" evidence="2">
    <location>
        <begin position="261"/>
        <end position="305"/>
    </location>
</feature>
<dbReference type="EC" id="3.1.4.11" evidence="1"/>
<dbReference type="OrthoDB" id="269822at2759"/>
<evidence type="ECO:0000313" key="4">
    <source>
        <dbReference type="EMBL" id="TKA83558.1"/>
    </source>
</evidence>
<dbReference type="SMART" id="SM00148">
    <property type="entry name" value="PLCXc"/>
    <property type="match status" value="1"/>
</dbReference>
<accession>A0A4U0Y4V2</accession>
<feature type="region of interest" description="Disordered" evidence="2">
    <location>
        <begin position="137"/>
        <end position="167"/>
    </location>
</feature>
<evidence type="ECO:0000313" key="5">
    <source>
        <dbReference type="Proteomes" id="UP000309340"/>
    </source>
</evidence>
<dbReference type="PROSITE" id="PS50007">
    <property type="entry name" value="PIPLC_X_DOMAIN"/>
    <property type="match status" value="1"/>
</dbReference>